<accession>A0ABX8WHQ7</accession>
<dbReference type="Proteomes" id="UP000825799">
    <property type="component" value="Chromosome"/>
</dbReference>
<evidence type="ECO:0000313" key="1">
    <source>
        <dbReference type="EMBL" id="QYO77042.1"/>
    </source>
</evidence>
<keyword evidence="2" id="KW-1185">Reference proteome</keyword>
<protein>
    <submittedName>
        <fullName evidence="1">Uncharacterized protein</fullName>
    </submittedName>
</protein>
<sequence>MLPHSAFYQNGMHRLIAAIAILFAFAALTGATVAHAHRYVSTPIVVLNHVDAQNQPIPVYVQIQRGQIDLGGGIVMPCGSHPAIIGEASLPCASPRCCEDRHPPIDHKVSGWHGPLPLRPPITA</sequence>
<evidence type="ECO:0000313" key="2">
    <source>
        <dbReference type="Proteomes" id="UP000825799"/>
    </source>
</evidence>
<reference evidence="1 2" key="1">
    <citation type="submission" date="2021-08" db="EMBL/GenBank/DDBJ databases">
        <title>Devosia salina sp. nov., isolated from the South China Sea sediment.</title>
        <authorList>
            <person name="Zhou Z."/>
        </authorList>
    </citation>
    <scope>NUCLEOTIDE SEQUENCE [LARGE SCALE GENOMIC DNA]</scope>
    <source>
        <strain evidence="1 2">SCS-3</strain>
    </source>
</reference>
<proteinExistence type="predicted"/>
<name>A0ABX8WHQ7_9HYPH</name>
<gene>
    <name evidence="1" type="ORF">K1X15_00060</name>
</gene>
<dbReference type="EMBL" id="CP080590">
    <property type="protein sequence ID" value="QYO77042.1"/>
    <property type="molecule type" value="Genomic_DNA"/>
</dbReference>
<dbReference type="RefSeq" id="WP_220305504.1">
    <property type="nucleotide sequence ID" value="NZ_CP080590.1"/>
</dbReference>
<organism evidence="1 2">
    <name type="scientific">Devosia salina</name>
    <dbReference type="NCBI Taxonomy" id="2860336"/>
    <lineage>
        <taxon>Bacteria</taxon>
        <taxon>Pseudomonadati</taxon>
        <taxon>Pseudomonadota</taxon>
        <taxon>Alphaproteobacteria</taxon>
        <taxon>Hyphomicrobiales</taxon>
        <taxon>Devosiaceae</taxon>
        <taxon>Devosia</taxon>
    </lineage>
</organism>